<feature type="transmembrane region" description="Helical" evidence="1">
    <location>
        <begin position="165"/>
        <end position="188"/>
    </location>
</feature>
<reference evidence="2 3" key="1">
    <citation type="submission" date="2018-06" db="EMBL/GenBank/DDBJ databases">
        <title>Genomic Encyclopedia of Archaeal and Bacterial Type Strains, Phase II (KMG-II): from individual species to whole genera.</title>
        <authorList>
            <person name="Goeker M."/>
        </authorList>
    </citation>
    <scope>NUCLEOTIDE SEQUENCE [LARGE SCALE GENOMIC DNA]</scope>
    <source>
        <strain evidence="2 3">DSM 19830</strain>
    </source>
</reference>
<keyword evidence="1" id="KW-0812">Transmembrane</keyword>
<dbReference type="AlphaFoldDB" id="A0A2W7R647"/>
<evidence type="ECO:0000256" key="1">
    <source>
        <dbReference type="SAM" id="Phobius"/>
    </source>
</evidence>
<sequence>MNANSISLQRLKNLFRYEWAMDKRFYLLGTIGVFMISFGIFLTIWFNNIEGFVWGTMDYSSIFFSGFVFLSVFGISQSFIDLREKNTAIRYLTLPGSTMEKFLVQVVLRMIFPWVLYHIVFWLGANFSVDVYYFIQQSLLGKTALPEIYKLELLSLFRLTGTIDIGYWILIGLIASLPVLMFMGGIVFGKWSFIAMPIAIILFAGLMFGSYYALSWLIYPAISSSGSVVGIPIGNPEVFDGVPLFILVCLILIWFAVFLPFVITYLKLKEREV</sequence>
<evidence type="ECO:0008006" key="4">
    <source>
        <dbReference type="Google" id="ProtNLM"/>
    </source>
</evidence>
<feature type="transmembrane region" description="Helical" evidence="1">
    <location>
        <begin position="200"/>
        <end position="222"/>
    </location>
</feature>
<dbReference type="EMBL" id="QKZT01000009">
    <property type="protein sequence ID" value="PZX51307.1"/>
    <property type="molecule type" value="Genomic_DNA"/>
</dbReference>
<comment type="caution">
    <text evidence="2">The sequence shown here is derived from an EMBL/GenBank/DDBJ whole genome shotgun (WGS) entry which is preliminary data.</text>
</comment>
<dbReference type="OrthoDB" id="823120at2"/>
<gene>
    <name evidence="2" type="ORF">LV85_02251</name>
</gene>
<feature type="transmembrane region" description="Helical" evidence="1">
    <location>
        <begin position="102"/>
        <end position="124"/>
    </location>
</feature>
<evidence type="ECO:0000313" key="2">
    <source>
        <dbReference type="EMBL" id="PZX51307.1"/>
    </source>
</evidence>
<evidence type="ECO:0000313" key="3">
    <source>
        <dbReference type="Proteomes" id="UP000248882"/>
    </source>
</evidence>
<feature type="transmembrane region" description="Helical" evidence="1">
    <location>
        <begin position="59"/>
        <end position="82"/>
    </location>
</feature>
<proteinExistence type="predicted"/>
<dbReference type="Proteomes" id="UP000248882">
    <property type="component" value="Unassembled WGS sequence"/>
</dbReference>
<dbReference type="RefSeq" id="WP_111319381.1">
    <property type="nucleotide sequence ID" value="NZ_QKZT01000009.1"/>
</dbReference>
<keyword evidence="1" id="KW-1133">Transmembrane helix</keyword>
<keyword evidence="1" id="KW-0472">Membrane</keyword>
<organism evidence="2 3">
    <name type="scientific">Algoriphagus chordae</name>
    <dbReference type="NCBI Taxonomy" id="237019"/>
    <lineage>
        <taxon>Bacteria</taxon>
        <taxon>Pseudomonadati</taxon>
        <taxon>Bacteroidota</taxon>
        <taxon>Cytophagia</taxon>
        <taxon>Cytophagales</taxon>
        <taxon>Cyclobacteriaceae</taxon>
        <taxon>Algoriphagus</taxon>
    </lineage>
</organism>
<feature type="transmembrane region" description="Helical" evidence="1">
    <location>
        <begin position="25"/>
        <end position="47"/>
    </location>
</feature>
<protein>
    <recommendedName>
        <fullName evidence="4">ABC-2 type transport system permease protein</fullName>
    </recommendedName>
</protein>
<name>A0A2W7R647_9BACT</name>
<accession>A0A2W7R647</accession>
<keyword evidence="3" id="KW-1185">Reference proteome</keyword>
<feature type="transmembrane region" description="Helical" evidence="1">
    <location>
        <begin position="242"/>
        <end position="266"/>
    </location>
</feature>